<evidence type="ECO:0000256" key="1">
    <source>
        <dbReference type="ARBA" id="ARBA00022490"/>
    </source>
</evidence>
<dbReference type="GO" id="GO:0005524">
    <property type="term" value="F:ATP binding"/>
    <property type="evidence" value="ECO:0007669"/>
    <property type="project" value="UniProtKB-UniRule"/>
</dbReference>
<keyword evidence="1 6" id="KW-0963">Cytoplasm</keyword>
<organism evidence="7 8">
    <name type="scientific">Leptonema illini</name>
    <dbReference type="NCBI Taxonomy" id="183"/>
    <lineage>
        <taxon>Bacteria</taxon>
        <taxon>Pseudomonadati</taxon>
        <taxon>Spirochaetota</taxon>
        <taxon>Spirochaetia</taxon>
        <taxon>Leptospirales</taxon>
        <taxon>Leptospiraceae</taxon>
        <taxon>Leptonema</taxon>
    </lineage>
</organism>
<comment type="catalytic activity">
    <reaction evidence="6">
        <text>N(2)-formyl-N(1)-(5-phospho-beta-D-ribosyl)glycinamide + L-glutamine + ATP + H2O = 2-formamido-N(1)-(5-O-phospho-beta-D-ribosyl)acetamidine + L-glutamate + ADP + phosphate + H(+)</text>
        <dbReference type="Rhea" id="RHEA:17129"/>
        <dbReference type="ChEBI" id="CHEBI:15377"/>
        <dbReference type="ChEBI" id="CHEBI:15378"/>
        <dbReference type="ChEBI" id="CHEBI:29985"/>
        <dbReference type="ChEBI" id="CHEBI:30616"/>
        <dbReference type="ChEBI" id="CHEBI:43474"/>
        <dbReference type="ChEBI" id="CHEBI:58359"/>
        <dbReference type="ChEBI" id="CHEBI:147286"/>
        <dbReference type="ChEBI" id="CHEBI:147287"/>
        <dbReference type="ChEBI" id="CHEBI:456216"/>
        <dbReference type="EC" id="6.3.5.3"/>
    </reaction>
</comment>
<dbReference type="GO" id="GO:0006189">
    <property type="term" value="P:'de novo' IMP biosynthetic process"/>
    <property type="evidence" value="ECO:0007669"/>
    <property type="project" value="UniProtKB-UniRule"/>
</dbReference>
<dbReference type="InterPro" id="IPR003850">
    <property type="entry name" value="PurS"/>
</dbReference>
<dbReference type="EC" id="6.3.5.3" evidence="6"/>
<evidence type="ECO:0000256" key="5">
    <source>
        <dbReference type="ARBA" id="ARBA00022840"/>
    </source>
</evidence>
<dbReference type="Proteomes" id="UP000460298">
    <property type="component" value="Unassembled WGS sequence"/>
</dbReference>
<name>A0A833LVI5_9LEPT</name>
<evidence type="ECO:0000313" key="7">
    <source>
        <dbReference type="EMBL" id="KAB2929811.1"/>
    </source>
</evidence>
<protein>
    <recommendedName>
        <fullName evidence="6">Phosphoribosylformylglycinamidine synthase subunit PurS</fullName>
        <shortName evidence="6">FGAM synthase</shortName>
        <ecNumber evidence="6">6.3.5.3</ecNumber>
    </recommendedName>
    <alternativeName>
        <fullName evidence="6">Formylglycinamide ribonucleotide amidotransferase subunit III</fullName>
        <shortName evidence="6">FGAR amidotransferase III</shortName>
        <shortName evidence="6">FGAR-AT III</shortName>
    </alternativeName>
    <alternativeName>
        <fullName evidence="6">Phosphoribosylformylglycinamidine synthase subunit III</fullName>
    </alternativeName>
</protein>
<dbReference type="InterPro" id="IPR036604">
    <property type="entry name" value="PurS-like_sf"/>
</dbReference>
<evidence type="ECO:0000256" key="4">
    <source>
        <dbReference type="ARBA" id="ARBA00022755"/>
    </source>
</evidence>
<dbReference type="Pfam" id="PF02700">
    <property type="entry name" value="PurS"/>
    <property type="match status" value="1"/>
</dbReference>
<keyword evidence="5 6" id="KW-0067">ATP-binding</keyword>
<keyword evidence="4 6" id="KW-0658">Purine biosynthesis</keyword>
<evidence type="ECO:0000313" key="8">
    <source>
        <dbReference type="Proteomes" id="UP000460298"/>
    </source>
</evidence>
<comment type="caution">
    <text evidence="7">The sequence shown here is derived from an EMBL/GenBank/DDBJ whole genome shotgun (WGS) entry which is preliminary data.</text>
</comment>
<reference evidence="7 8" key="1">
    <citation type="submission" date="2019-10" db="EMBL/GenBank/DDBJ databases">
        <title>Extracellular Electron Transfer in a Candidatus Methanoperedens spp. Enrichment Culture.</title>
        <authorList>
            <person name="Berger S."/>
            <person name="Rangel Shaw D."/>
            <person name="Berben T."/>
            <person name="In 'T Zandt M."/>
            <person name="Frank J."/>
            <person name="Reimann J."/>
            <person name="Jetten M.S.M."/>
            <person name="Welte C.U."/>
        </authorList>
    </citation>
    <scope>NUCLEOTIDE SEQUENCE [LARGE SCALE GENOMIC DNA]</scope>
    <source>
        <strain evidence="7">SB12</strain>
    </source>
</reference>
<dbReference type="UniPathway" id="UPA00074">
    <property type="reaction ID" value="UER00128"/>
</dbReference>
<comment type="similarity">
    <text evidence="6">Belongs to the PurS family.</text>
</comment>
<comment type="subunit">
    <text evidence="6">Part of the FGAM synthase complex composed of 1 PurL, 1 PurQ and 2 PurS subunits.</text>
</comment>
<dbReference type="EMBL" id="WBUI01000026">
    <property type="protein sequence ID" value="KAB2929811.1"/>
    <property type="molecule type" value="Genomic_DNA"/>
</dbReference>
<evidence type="ECO:0000256" key="6">
    <source>
        <dbReference type="HAMAP-Rule" id="MF_01926"/>
    </source>
</evidence>
<dbReference type="SUPFAM" id="SSF82697">
    <property type="entry name" value="PurS-like"/>
    <property type="match status" value="1"/>
</dbReference>
<dbReference type="GO" id="GO:0004642">
    <property type="term" value="F:phosphoribosylformylglycinamidine synthase activity"/>
    <property type="evidence" value="ECO:0007669"/>
    <property type="project" value="UniProtKB-UniRule"/>
</dbReference>
<comment type="pathway">
    <text evidence="6">Purine metabolism; IMP biosynthesis via de novo pathway; 5-amino-1-(5-phospho-D-ribosyl)imidazole from N(2)-formyl-N(1)-(5-phospho-D-ribosyl)glycinamide: step 1/2.</text>
</comment>
<sequence length="85" mass="9590">MFEARIYVTLKESVLDPQGQAVLGSLHHMGHKNVQDVRIGKYIEVKLNSANEAEARKEIESYCNGLLVNQVIETYRFDLLQGAAK</sequence>
<dbReference type="PANTHER" id="PTHR34696">
    <property type="entry name" value="PHOSPHORIBOSYLFORMYLGLYCINAMIDINE SYNTHASE SUBUNIT PURS"/>
    <property type="match status" value="1"/>
</dbReference>
<dbReference type="NCBIfam" id="TIGR00302">
    <property type="entry name" value="phosphoribosylformylglycinamidine synthase subunit PurS"/>
    <property type="match status" value="1"/>
</dbReference>
<keyword evidence="2 6" id="KW-0436">Ligase</keyword>
<accession>A0A833LVI5</accession>
<evidence type="ECO:0000256" key="2">
    <source>
        <dbReference type="ARBA" id="ARBA00022598"/>
    </source>
</evidence>
<keyword evidence="3 6" id="KW-0547">Nucleotide-binding</keyword>
<gene>
    <name evidence="6 7" type="primary">purS</name>
    <name evidence="7" type="ORF">F9K24_18795</name>
</gene>
<dbReference type="Gene3D" id="3.30.1280.10">
    <property type="entry name" value="Phosphoribosylformylglycinamidine synthase subunit PurS"/>
    <property type="match status" value="1"/>
</dbReference>
<dbReference type="GO" id="GO:0005737">
    <property type="term" value="C:cytoplasm"/>
    <property type="evidence" value="ECO:0007669"/>
    <property type="project" value="UniProtKB-SubCell"/>
</dbReference>
<comment type="subcellular location">
    <subcellularLocation>
        <location evidence="6">Cytoplasm</location>
    </subcellularLocation>
</comment>
<dbReference type="NCBIfam" id="NF004630">
    <property type="entry name" value="PRK05974.1"/>
    <property type="match status" value="1"/>
</dbReference>
<dbReference type="PANTHER" id="PTHR34696:SF1">
    <property type="entry name" value="PHOSPHORIBOSYLFORMYLGLYCINAMIDINE SYNTHASE SUBUNIT PURS"/>
    <property type="match status" value="1"/>
</dbReference>
<dbReference type="HAMAP" id="MF_01926">
    <property type="entry name" value="PurS"/>
    <property type="match status" value="1"/>
</dbReference>
<dbReference type="AlphaFoldDB" id="A0A833LVI5"/>
<comment type="function">
    <text evidence="6">Part of the phosphoribosylformylglycinamidine synthase complex involved in the purines biosynthetic pathway. Catalyzes the ATP-dependent conversion of formylglycinamide ribonucleotide (FGAR) and glutamine to yield formylglycinamidine ribonucleotide (FGAM) and glutamate. The FGAM synthase complex is composed of three subunits. PurQ produces an ammonia molecule by converting glutamine to glutamate. PurL transfers the ammonia molecule to FGAR to form FGAM in an ATP-dependent manner. PurS interacts with PurQ and PurL and is thought to assist in the transfer of the ammonia molecule from PurQ to PurL.</text>
</comment>
<evidence type="ECO:0000256" key="3">
    <source>
        <dbReference type="ARBA" id="ARBA00022741"/>
    </source>
</evidence>
<proteinExistence type="inferred from homology"/>